<evidence type="ECO:0000313" key="3">
    <source>
        <dbReference type="Proteomes" id="UP000800041"/>
    </source>
</evidence>
<feature type="region of interest" description="Disordered" evidence="1">
    <location>
        <begin position="48"/>
        <end position="80"/>
    </location>
</feature>
<gene>
    <name evidence="2" type="ORF">K402DRAFT_52381</name>
</gene>
<dbReference type="Proteomes" id="UP000800041">
    <property type="component" value="Unassembled WGS sequence"/>
</dbReference>
<name>A0A6G1H1S7_9PEZI</name>
<feature type="compositionally biased region" description="Polar residues" evidence="1">
    <location>
        <begin position="66"/>
        <end position="80"/>
    </location>
</feature>
<reference evidence="2" key="1">
    <citation type="journal article" date="2020" name="Stud. Mycol.">
        <title>101 Dothideomycetes genomes: a test case for predicting lifestyles and emergence of pathogens.</title>
        <authorList>
            <person name="Haridas S."/>
            <person name="Albert R."/>
            <person name="Binder M."/>
            <person name="Bloem J."/>
            <person name="Labutti K."/>
            <person name="Salamov A."/>
            <person name="Andreopoulos B."/>
            <person name="Baker S."/>
            <person name="Barry K."/>
            <person name="Bills G."/>
            <person name="Bluhm B."/>
            <person name="Cannon C."/>
            <person name="Castanera R."/>
            <person name="Culley D."/>
            <person name="Daum C."/>
            <person name="Ezra D."/>
            <person name="Gonzalez J."/>
            <person name="Henrissat B."/>
            <person name="Kuo A."/>
            <person name="Liang C."/>
            <person name="Lipzen A."/>
            <person name="Lutzoni F."/>
            <person name="Magnuson J."/>
            <person name="Mondo S."/>
            <person name="Nolan M."/>
            <person name="Ohm R."/>
            <person name="Pangilinan J."/>
            <person name="Park H.-J."/>
            <person name="Ramirez L."/>
            <person name="Alfaro M."/>
            <person name="Sun H."/>
            <person name="Tritt A."/>
            <person name="Yoshinaga Y."/>
            <person name="Zwiers L.-H."/>
            <person name="Turgeon B."/>
            <person name="Goodwin S."/>
            <person name="Spatafora J."/>
            <person name="Crous P."/>
            <person name="Grigoriev I."/>
        </authorList>
    </citation>
    <scope>NUCLEOTIDE SEQUENCE</scope>
    <source>
        <strain evidence="2">CBS 113979</strain>
    </source>
</reference>
<evidence type="ECO:0000256" key="1">
    <source>
        <dbReference type="SAM" id="MobiDB-lite"/>
    </source>
</evidence>
<dbReference type="AlphaFoldDB" id="A0A6G1H1S7"/>
<dbReference type="EMBL" id="ML977153">
    <property type="protein sequence ID" value="KAF1987161.1"/>
    <property type="molecule type" value="Genomic_DNA"/>
</dbReference>
<accession>A0A6G1H1S7</accession>
<evidence type="ECO:0000313" key="2">
    <source>
        <dbReference type="EMBL" id="KAF1987161.1"/>
    </source>
</evidence>
<keyword evidence="3" id="KW-1185">Reference proteome</keyword>
<feature type="compositionally biased region" description="Basic and acidic residues" evidence="1">
    <location>
        <begin position="56"/>
        <end position="65"/>
    </location>
</feature>
<proteinExistence type="predicted"/>
<protein>
    <submittedName>
        <fullName evidence="2">Uncharacterized protein</fullName>
    </submittedName>
</protein>
<organism evidence="2 3">
    <name type="scientific">Aulographum hederae CBS 113979</name>
    <dbReference type="NCBI Taxonomy" id="1176131"/>
    <lineage>
        <taxon>Eukaryota</taxon>
        <taxon>Fungi</taxon>
        <taxon>Dikarya</taxon>
        <taxon>Ascomycota</taxon>
        <taxon>Pezizomycotina</taxon>
        <taxon>Dothideomycetes</taxon>
        <taxon>Pleosporomycetidae</taxon>
        <taxon>Aulographales</taxon>
        <taxon>Aulographaceae</taxon>
    </lineage>
</organism>
<sequence length="80" mass="9250">MQTYLVYTSRLRPASLFFSSLLETSQPHNLTTQLQASNFRLQCTRPHRRFPSFSKMMDDARRPEQESSQSAANNNVNKKG</sequence>